<dbReference type="PANTHER" id="PTHR46708">
    <property type="entry name" value="TENASCIN"/>
    <property type="match status" value="1"/>
</dbReference>
<organism evidence="3 4">
    <name type="scientific">Protopolystoma xenopodis</name>
    <dbReference type="NCBI Taxonomy" id="117903"/>
    <lineage>
        <taxon>Eukaryota</taxon>
        <taxon>Metazoa</taxon>
        <taxon>Spiralia</taxon>
        <taxon>Lophotrochozoa</taxon>
        <taxon>Platyhelminthes</taxon>
        <taxon>Monogenea</taxon>
        <taxon>Polyopisthocotylea</taxon>
        <taxon>Polystomatidea</taxon>
        <taxon>Polystomatidae</taxon>
        <taxon>Protopolystoma</taxon>
    </lineage>
</organism>
<evidence type="ECO:0000259" key="2">
    <source>
        <dbReference type="PROSITE" id="PS50853"/>
    </source>
</evidence>
<comment type="caution">
    <text evidence="3">The sequence shown here is derived from an EMBL/GenBank/DDBJ whole genome shotgun (WGS) entry which is preliminary data.</text>
</comment>
<dbReference type="SUPFAM" id="SSF49265">
    <property type="entry name" value="Fibronectin type III"/>
    <property type="match status" value="1"/>
</dbReference>
<name>A0A3S5AWF0_9PLAT</name>
<evidence type="ECO:0000313" key="3">
    <source>
        <dbReference type="EMBL" id="VEL27012.1"/>
    </source>
</evidence>
<dbReference type="PROSITE" id="PS50853">
    <property type="entry name" value="FN3"/>
    <property type="match status" value="1"/>
</dbReference>
<dbReference type="CDD" id="cd00063">
    <property type="entry name" value="FN3"/>
    <property type="match status" value="1"/>
</dbReference>
<dbReference type="Pfam" id="PF00041">
    <property type="entry name" value="fn3"/>
    <property type="match status" value="1"/>
</dbReference>
<proteinExistence type="predicted"/>
<reference evidence="3" key="1">
    <citation type="submission" date="2018-11" db="EMBL/GenBank/DDBJ databases">
        <authorList>
            <consortium name="Pathogen Informatics"/>
        </authorList>
    </citation>
    <scope>NUCLEOTIDE SEQUENCE</scope>
</reference>
<keyword evidence="4" id="KW-1185">Reference proteome</keyword>
<dbReference type="EMBL" id="CAAALY010084266">
    <property type="protein sequence ID" value="VEL27012.1"/>
    <property type="molecule type" value="Genomic_DNA"/>
</dbReference>
<dbReference type="Gene3D" id="2.60.40.10">
    <property type="entry name" value="Immunoglobulins"/>
    <property type="match status" value="1"/>
</dbReference>
<gene>
    <name evidence="3" type="ORF">PXEA_LOCUS20452</name>
</gene>
<dbReference type="InterPro" id="IPR036116">
    <property type="entry name" value="FN3_sf"/>
</dbReference>
<dbReference type="InterPro" id="IPR003961">
    <property type="entry name" value="FN3_dom"/>
</dbReference>
<keyword evidence="1" id="KW-0677">Repeat</keyword>
<dbReference type="InterPro" id="IPR050991">
    <property type="entry name" value="ECM_Regulatory_Proteins"/>
</dbReference>
<protein>
    <recommendedName>
        <fullName evidence="2">Fibronectin type-III domain-containing protein</fullName>
    </recommendedName>
</protein>
<accession>A0A3S5AWF0</accession>
<evidence type="ECO:0000256" key="1">
    <source>
        <dbReference type="ARBA" id="ARBA00022737"/>
    </source>
</evidence>
<dbReference type="PANTHER" id="PTHR46708:SF2">
    <property type="entry name" value="FIBRONECTIN TYPE-III DOMAIN-CONTAINING PROTEIN"/>
    <property type="match status" value="1"/>
</dbReference>
<dbReference type="AlphaFoldDB" id="A0A3S5AWF0"/>
<evidence type="ECO:0000313" key="4">
    <source>
        <dbReference type="Proteomes" id="UP000784294"/>
    </source>
</evidence>
<feature type="domain" description="Fibronectin type-III" evidence="2">
    <location>
        <begin position="1"/>
        <end position="90"/>
    </location>
</feature>
<sequence length="92" mass="9971">MSQPKNLASVSTQNSITITYNPADTGSDSYKVAIRPGDEVPQQVTTATNEKTHTFNDLMPCATYTVAVVSVRNGRDSAPESINVKTSMLIFF</sequence>
<dbReference type="Proteomes" id="UP000784294">
    <property type="component" value="Unassembled WGS sequence"/>
</dbReference>
<dbReference type="InterPro" id="IPR013783">
    <property type="entry name" value="Ig-like_fold"/>
</dbReference>